<dbReference type="GO" id="GO:0005829">
    <property type="term" value="C:cytosol"/>
    <property type="evidence" value="ECO:0007669"/>
    <property type="project" value="TreeGrafter"/>
</dbReference>
<dbReference type="InterPro" id="IPR010982">
    <property type="entry name" value="Lambda_DNA-bd_dom_sf"/>
</dbReference>
<dbReference type="InterPro" id="IPR050807">
    <property type="entry name" value="TransReg_Diox_bact_type"/>
</dbReference>
<dbReference type="CDD" id="cd00093">
    <property type="entry name" value="HTH_XRE"/>
    <property type="match status" value="1"/>
</dbReference>
<organism evidence="3 4">
    <name type="scientific">Pacificibacter maritimus</name>
    <dbReference type="NCBI Taxonomy" id="762213"/>
    <lineage>
        <taxon>Bacteria</taxon>
        <taxon>Pseudomonadati</taxon>
        <taxon>Pseudomonadota</taxon>
        <taxon>Alphaproteobacteria</taxon>
        <taxon>Rhodobacterales</taxon>
        <taxon>Roseobacteraceae</taxon>
        <taxon>Pacificibacter</taxon>
    </lineage>
</organism>
<sequence>MCQLILLFNHIEAVTKLIKPDFTPTNLCCFCGNMMQSDLYRKRKITRAMTDSASNHDQMVARRLRVVRQAQGLSQRELARRTGVGSGTISQIESNTTQPSVAVLKKILDGIPMELATFFSFELLGGDTPVYRKSDHVDIGARGIEYRLIAAQRPNRKIQMLHEFYQPGTASGGHPLVHEGEECAVILSGVLEITVDDEVFVLRAGDAYYFNSTRPHKFKNIGDTVCEVVSACTPSF</sequence>
<keyword evidence="4" id="KW-1185">Reference proteome</keyword>
<dbReference type="Gene3D" id="1.10.260.40">
    <property type="entry name" value="lambda repressor-like DNA-binding domains"/>
    <property type="match status" value="1"/>
</dbReference>
<dbReference type="GO" id="GO:0003677">
    <property type="term" value="F:DNA binding"/>
    <property type="evidence" value="ECO:0007669"/>
    <property type="project" value="UniProtKB-KW"/>
</dbReference>
<accession>A0A3N4UDN7</accession>
<dbReference type="Proteomes" id="UP000269689">
    <property type="component" value="Unassembled WGS sequence"/>
</dbReference>
<dbReference type="SUPFAM" id="SSF51182">
    <property type="entry name" value="RmlC-like cupins"/>
    <property type="match status" value="1"/>
</dbReference>
<dbReference type="AlphaFoldDB" id="A0A3N4UDN7"/>
<dbReference type="CDD" id="cd02209">
    <property type="entry name" value="cupin_XRE_C"/>
    <property type="match status" value="1"/>
</dbReference>
<dbReference type="InterPro" id="IPR014710">
    <property type="entry name" value="RmlC-like_jellyroll"/>
</dbReference>
<dbReference type="InterPro" id="IPR013096">
    <property type="entry name" value="Cupin_2"/>
</dbReference>
<dbReference type="InterPro" id="IPR011051">
    <property type="entry name" value="RmlC_Cupin_sf"/>
</dbReference>
<evidence type="ECO:0000313" key="4">
    <source>
        <dbReference type="Proteomes" id="UP000269689"/>
    </source>
</evidence>
<dbReference type="EMBL" id="RKQK01000003">
    <property type="protein sequence ID" value="RPE66545.1"/>
    <property type="molecule type" value="Genomic_DNA"/>
</dbReference>
<dbReference type="Pfam" id="PF07883">
    <property type="entry name" value="Cupin_2"/>
    <property type="match status" value="1"/>
</dbReference>
<evidence type="ECO:0000256" key="1">
    <source>
        <dbReference type="ARBA" id="ARBA00023125"/>
    </source>
</evidence>
<reference evidence="3 4" key="1">
    <citation type="submission" date="2018-11" db="EMBL/GenBank/DDBJ databases">
        <title>Genomic Encyclopedia of Type Strains, Phase IV (KMG-IV): sequencing the most valuable type-strain genomes for metagenomic binning, comparative biology and taxonomic classification.</title>
        <authorList>
            <person name="Goeker M."/>
        </authorList>
    </citation>
    <scope>NUCLEOTIDE SEQUENCE [LARGE SCALE GENOMIC DNA]</scope>
    <source>
        <strain evidence="3 4">DSM 104731</strain>
    </source>
</reference>
<dbReference type="PROSITE" id="PS50943">
    <property type="entry name" value="HTH_CROC1"/>
    <property type="match status" value="1"/>
</dbReference>
<dbReference type="GO" id="GO:0003700">
    <property type="term" value="F:DNA-binding transcription factor activity"/>
    <property type="evidence" value="ECO:0007669"/>
    <property type="project" value="TreeGrafter"/>
</dbReference>
<proteinExistence type="predicted"/>
<dbReference type="PANTHER" id="PTHR46797:SF11">
    <property type="entry name" value="HTH-TYPE TRANSCRIPTIONAL REGULATOR PUUR"/>
    <property type="match status" value="1"/>
</dbReference>
<dbReference type="PANTHER" id="PTHR46797">
    <property type="entry name" value="HTH-TYPE TRANSCRIPTIONAL REGULATOR"/>
    <property type="match status" value="1"/>
</dbReference>
<feature type="domain" description="HTH cro/C1-type" evidence="2">
    <location>
        <begin position="64"/>
        <end position="118"/>
    </location>
</feature>
<keyword evidence="1" id="KW-0238">DNA-binding</keyword>
<dbReference type="SMART" id="SM00530">
    <property type="entry name" value="HTH_XRE"/>
    <property type="match status" value="1"/>
</dbReference>
<dbReference type="Pfam" id="PF01381">
    <property type="entry name" value="HTH_3"/>
    <property type="match status" value="1"/>
</dbReference>
<name>A0A3N4UDN7_9RHOB</name>
<evidence type="ECO:0000313" key="3">
    <source>
        <dbReference type="EMBL" id="RPE66545.1"/>
    </source>
</evidence>
<dbReference type="SUPFAM" id="SSF47413">
    <property type="entry name" value="lambda repressor-like DNA-binding domains"/>
    <property type="match status" value="1"/>
</dbReference>
<comment type="caution">
    <text evidence="3">The sequence shown here is derived from an EMBL/GenBank/DDBJ whole genome shotgun (WGS) entry which is preliminary data.</text>
</comment>
<dbReference type="Gene3D" id="2.60.120.10">
    <property type="entry name" value="Jelly Rolls"/>
    <property type="match status" value="1"/>
</dbReference>
<protein>
    <submittedName>
        <fullName evidence="3">XRE family transcriptional regulator</fullName>
    </submittedName>
</protein>
<gene>
    <name evidence="3" type="ORF">EDD53_2249</name>
</gene>
<dbReference type="InterPro" id="IPR001387">
    <property type="entry name" value="Cro/C1-type_HTH"/>
</dbReference>
<evidence type="ECO:0000259" key="2">
    <source>
        <dbReference type="PROSITE" id="PS50943"/>
    </source>
</evidence>